<feature type="non-terminal residue" evidence="2">
    <location>
        <position position="90"/>
    </location>
</feature>
<feature type="compositionally biased region" description="Low complexity" evidence="1">
    <location>
        <begin position="1"/>
        <end position="14"/>
    </location>
</feature>
<evidence type="ECO:0000313" key="2">
    <source>
        <dbReference type="EMBL" id="JAA79387.1"/>
    </source>
</evidence>
<reference evidence="2" key="1">
    <citation type="journal article" date="2013" name="BMC Genomics">
        <title>Unscrambling butterfly oogenesis.</title>
        <authorList>
            <person name="Carter J.M."/>
            <person name="Baker S.C."/>
            <person name="Pink R."/>
            <person name="Carter D.R."/>
            <person name="Collins A."/>
            <person name="Tomlin J."/>
            <person name="Gibbs M."/>
            <person name="Breuker C.J."/>
        </authorList>
    </citation>
    <scope>NUCLEOTIDE SEQUENCE</scope>
    <source>
        <tissue evidence="2">Ovary</tissue>
    </source>
</reference>
<evidence type="ECO:0000256" key="1">
    <source>
        <dbReference type="SAM" id="MobiDB-lite"/>
    </source>
</evidence>
<sequence>AALRARPAAAAGRGATRHRGHSAATSLLRAAPRRAHRQTALPTVAPRLGGVPRQADLGVCDAALQPTGYLDAHHQTGQELYGTTDTWYGN</sequence>
<protein>
    <submittedName>
        <fullName evidence="2">YEATS domain-containing protein 2</fullName>
    </submittedName>
</protein>
<organism evidence="2">
    <name type="scientific">Pararge aegeria</name>
    <name type="common">speckled wood butterfly</name>
    <dbReference type="NCBI Taxonomy" id="116150"/>
    <lineage>
        <taxon>Eukaryota</taxon>
        <taxon>Metazoa</taxon>
        <taxon>Ecdysozoa</taxon>
        <taxon>Arthropoda</taxon>
        <taxon>Hexapoda</taxon>
        <taxon>Insecta</taxon>
        <taxon>Pterygota</taxon>
        <taxon>Neoptera</taxon>
        <taxon>Endopterygota</taxon>
        <taxon>Lepidoptera</taxon>
        <taxon>Glossata</taxon>
        <taxon>Ditrysia</taxon>
        <taxon>Papilionoidea</taxon>
        <taxon>Nymphalidae</taxon>
        <taxon>Satyrinae</taxon>
        <taxon>Satyrini</taxon>
        <taxon>Parargina</taxon>
        <taxon>Pararge</taxon>
    </lineage>
</organism>
<feature type="region of interest" description="Disordered" evidence="1">
    <location>
        <begin position="1"/>
        <end position="24"/>
    </location>
</feature>
<reference evidence="2" key="2">
    <citation type="submission" date="2013-05" db="EMBL/GenBank/DDBJ databases">
        <authorList>
            <person name="Carter J.-M."/>
            <person name="Baker S.C."/>
            <person name="Pink R."/>
            <person name="Carter D.R.F."/>
            <person name="Collins A."/>
            <person name="Tomlin J."/>
            <person name="Gibbs M."/>
            <person name="Breuker C.J."/>
        </authorList>
    </citation>
    <scope>NUCLEOTIDE SEQUENCE</scope>
    <source>
        <tissue evidence="2">Ovary</tissue>
    </source>
</reference>
<dbReference type="EMBL" id="GAIX01013173">
    <property type="protein sequence ID" value="JAA79387.1"/>
    <property type="molecule type" value="Transcribed_RNA"/>
</dbReference>
<feature type="non-terminal residue" evidence="2">
    <location>
        <position position="1"/>
    </location>
</feature>
<name>S4PSU6_9NEOP</name>
<accession>S4PSU6</accession>
<dbReference type="AlphaFoldDB" id="S4PSU6"/>
<proteinExistence type="predicted"/>